<evidence type="ECO:0000256" key="2">
    <source>
        <dbReference type="ARBA" id="ARBA00022801"/>
    </source>
</evidence>
<dbReference type="EC" id="3.1.13.-" evidence="5"/>
<evidence type="ECO:0000256" key="5">
    <source>
        <dbReference type="PIRNR" id="PIRNR006743"/>
    </source>
</evidence>
<dbReference type="Gene3D" id="2.170.260.40">
    <property type="match status" value="1"/>
</dbReference>
<dbReference type="InterPro" id="IPR041106">
    <property type="entry name" value="XRN1_D2_D3"/>
</dbReference>
<dbReference type="InterPro" id="IPR047007">
    <property type="entry name" value="XRN1_D1_sf"/>
</dbReference>
<keyword evidence="13" id="KW-1185">Reference proteome</keyword>
<evidence type="ECO:0000313" key="13">
    <source>
        <dbReference type="Proteomes" id="UP000826195"/>
    </source>
</evidence>
<dbReference type="PANTHER" id="PTHR12341">
    <property type="entry name" value="5'-&gt;3' EXORIBONUCLEASE"/>
    <property type="match status" value="1"/>
</dbReference>
<dbReference type="InterPro" id="IPR004859">
    <property type="entry name" value="Xrn1_N"/>
</dbReference>
<feature type="region of interest" description="Disordered" evidence="6">
    <location>
        <begin position="1532"/>
        <end position="1713"/>
    </location>
</feature>
<comment type="similarity">
    <text evidence="4 5">Belongs to the 5'-3' exonuclease family.</text>
</comment>
<evidence type="ECO:0000259" key="7">
    <source>
        <dbReference type="Pfam" id="PF03159"/>
    </source>
</evidence>
<evidence type="ECO:0000256" key="3">
    <source>
        <dbReference type="ARBA" id="ARBA00022839"/>
    </source>
</evidence>
<evidence type="ECO:0000313" key="12">
    <source>
        <dbReference type="EMBL" id="KAH0550752.1"/>
    </source>
</evidence>
<dbReference type="InterPro" id="IPR047008">
    <property type="entry name" value="XRN1_SH3_sf"/>
</dbReference>
<dbReference type="Gene3D" id="2.30.30.750">
    <property type="match status" value="1"/>
</dbReference>
<dbReference type="Pfam" id="PF18332">
    <property type="entry name" value="XRN1_D1"/>
    <property type="match status" value="1"/>
</dbReference>
<keyword evidence="1 5" id="KW-0540">Nuclease</keyword>
<evidence type="ECO:0000259" key="10">
    <source>
        <dbReference type="Pfam" id="PF18332"/>
    </source>
</evidence>
<feature type="compositionally biased region" description="Low complexity" evidence="6">
    <location>
        <begin position="1247"/>
        <end position="1262"/>
    </location>
</feature>
<feature type="domain" description="5'-3' exoribonuclease 1 D1" evidence="10">
    <location>
        <begin position="646"/>
        <end position="836"/>
    </location>
</feature>
<evidence type="ECO:0000259" key="11">
    <source>
        <dbReference type="Pfam" id="PF18334"/>
    </source>
</evidence>
<dbReference type="InterPro" id="IPR041412">
    <property type="entry name" value="Xrn1_helical"/>
</dbReference>
<dbReference type="PANTHER" id="PTHR12341:SF7">
    <property type="entry name" value="5'-3' EXORIBONUCLEASE 1"/>
    <property type="match status" value="1"/>
</dbReference>
<dbReference type="InterPro" id="IPR016494">
    <property type="entry name" value="5_3_exoribonuclease_1"/>
</dbReference>
<dbReference type="InterPro" id="IPR027073">
    <property type="entry name" value="5_3_exoribonuclease"/>
</dbReference>
<keyword evidence="3 5" id="KW-0269">Exonuclease</keyword>
<dbReference type="Pfam" id="PF17846">
    <property type="entry name" value="XRN_M"/>
    <property type="match status" value="1"/>
</dbReference>
<feature type="domain" description="Xrn1 helical" evidence="8">
    <location>
        <begin position="272"/>
        <end position="609"/>
    </location>
</feature>
<dbReference type="CDD" id="cd18673">
    <property type="entry name" value="PIN_XRN1-2-like"/>
    <property type="match status" value="1"/>
</dbReference>
<keyword evidence="5" id="KW-0694">RNA-binding</keyword>
<dbReference type="Pfam" id="PF18334">
    <property type="entry name" value="XRN1_D2_D3"/>
    <property type="match status" value="1"/>
</dbReference>
<dbReference type="GO" id="GO:0005737">
    <property type="term" value="C:cytoplasm"/>
    <property type="evidence" value="ECO:0007669"/>
    <property type="project" value="UniProtKB-SubCell"/>
</dbReference>
<comment type="caution">
    <text evidence="12">The sequence shown here is derived from an EMBL/GenBank/DDBJ whole genome shotgun (WGS) entry which is preliminary data.</text>
</comment>
<protein>
    <recommendedName>
        <fullName evidence="5">5'-3' exoribonuclease 1</fullName>
        <ecNumber evidence="5">3.1.13.-</ecNumber>
    </recommendedName>
</protein>
<feature type="region of interest" description="Disordered" evidence="6">
    <location>
        <begin position="364"/>
        <end position="392"/>
    </location>
</feature>
<dbReference type="PIRSF" id="PIRSF006743">
    <property type="entry name" value="Exonuclease_Xnr1"/>
    <property type="match status" value="1"/>
</dbReference>
<dbReference type="GO" id="GO:0004534">
    <property type="term" value="F:5'-3' RNA exonuclease activity"/>
    <property type="evidence" value="ECO:0007669"/>
    <property type="project" value="TreeGrafter"/>
</dbReference>
<dbReference type="Pfam" id="PF03159">
    <property type="entry name" value="XRN_N"/>
    <property type="match status" value="1"/>
</dbReference>
<dbReference type="Gene3D" id="1.25.40.1050">
    <property type="match status" value="1"/>
</dbReference>
<keyword evidence="2 5" id="KW-0378">Hydrolase</keyword>
<feature type="region of interest" description="Disordered" evidence="6">
    <location>
        <begin position="1182"/>
        <end position="1207"/>
    </location>
</feature>
<feature type="compositionally biased region" description="Basic residues" evidence="6">
    <location>
        <begin position="1684"/>
        <end position="1695"/>
    </location>
</feature>
<dbReference type="InterPro" id="IPR041385">
    <property type="entry name" value="SH3_12"/>
</dbReference>
<accession>A0AAV7IIL6</accession>
<feature type="compositionally biased region" description="Low complexity" evidence="6">
    <location>
        <begin position="1194"/>
        <end position="1207"/>
    </location>
</feature>
<evidence type="ECO:0000256" key="4">
    <source>
        <dbReference type="ARBA" id="ARBA00038299"/>
    </source>
</evidence>
<feature type="compositionally biased region" description="Basic and acidic residues" evidence="6">
    <location>
        <begin position="364"/>
        <end position="383"/>
    </location>
</feature>
<feature type="compositionally biased region" description="Basic and acidic residues" evidence="6">
    <location>
        <begin position="1634"/>
        <end position="1645"/>
    </location>
</feature>
<organism evidence="12 13">
    <name type="scientific">Cotesia glomerata</name>
    <name type="common">Lepidopteran parasitic wasp</name>
    <name type="synonym">Apanteles glomeratus</name>
    <dbReference type="NCBI Taxonomy" id="32391"/>
    <lineage>
        <taxon>Eukaryota</taxon>
        <taxon>Metazoa</taxon>
        <taxon>Ecdysozoa</taxon>
        <taxon>Arthropoda</taxon>
        <taxon>Hexapoda</taxon>
        <taxon>Insecta</taxon>
        <taxon>Pterygota</taxon>
        <taxon>Neoptera</taxon>
        <taxon>Endopterygota</taxon>
        <taxon>Hymenoptera</taxon>
        <taxon>Apocrita</taxon>
        <taxon>Ichneumonoidea</taxon>
        <taxon>Braconidae</taxon>
        <taxon>Microgastrinae</taxon>
        <taxon>Cotesia</taxon>
    </lineage>
</organism>
<dbReference type="GO" id="GO:0003723">
    <property type="term" value="F:RNA binding"/>
    <property type="evidence" value="ECO:0007669"/>
    <property type="project" value="UniProtKB-KW"/>
</dbReference>
<dbReference type="Gene3D" id="3.40.50.12390">
    <property type="match status" value="2"/>
</dbReference>
<keyword evidence="5" id="KW-0963">Cytoplasm</keyword>
<feature type="region of interest" description="Disordered" evidence="6">
    <location>
        <begin position="1244"/>
        <end position="1304"/>
    </location>
</feature>
<dbReference type="FunFam" id="3.40.50.12390:FF:000002">
    <property type="entry name" value="5'-3' exoribonuclease 1"/>
    <property type="match status" value="1"/>
</dbReference>
<dbReference type="GO" id="GO:0000956">
    <property type="term" value="P:nuclear-transcribed mRNA catabolic process"/>
    <property type="evidence" value="ECO:0007669"/>
    <property type="project" value="InterPro"/>
</dbReference>
<sequence length="1713" mass="194458">MGVPKFARFICERYPCIIELLNEYQIPEFDNLYLDMNGIIHCCSHPNDADAQFRITEETIFKNIFHYVEVLFRTIKPQKLFFMAVDGVAPRAKINQQRGRRFRAAKEAELVEARARAKGETIPEESRFDSNCITPGTLFMAKLTQQLKYFVTYKISTDKLWQKCKIILSGPEVPGEGEHKIMDYIRYIKSQPDHDPNTRHCLYGLDADLIMLSLCTHEPHFAVLREEVKYGKNVQKCIIPEKTKFCLLHISLLREYMEHEFESLKTELKFPFDIEKIIDDWILMGFLVGNDFIPHLPNLHIANGALPVLYHAYKQILPTLDGYINEAGKLNLERFEKFMDQLSHIDVERFAETLADLKYFEGKTGRRPNESERTSYRKSKDSPEQLDSPIKTPMNKDLSALIQATDEILLGHSDEEELIDTDSDNEMYNLEFLQHKRDYYINKFEYESVDASVMRSQAEAYVTAIQWNLHYYYDGCCSWSWYYPHHYAPYISDIKGFKDFKLSFDLGSPFLPFQQLLAVLPAASKELLPPAYQGLLTEERSPIIDYYPLEFRTDLNEKKQEWEAVVLIPFINEEKLIEAMSPYEKLLTPEEVQRNQHGPMNIITYTQDNLGSVRAPDYFPTIESHAKIELLDPKELIVPSEKLVKGLCPDVKLHVYYSGFPTMQHIPHTVCLGKAKVKVFEQASRGENMMILISPKESPTIEKISSEILGKTVYIKWPHLVEAFVIGVSTKDSKFTLINMNRPYGMDNLNREFFKDSSKSQWSSESKSVALSYKSRFGIDIGQTSMLIHACPISGRRYILSNQGRLSLEKEWSSHPFCYAYQTIVRDIEVEQEGFITHKNISDIYVPKSICFMLGHPHYGAMGDVIPPGINTKTGRVKVAMKFSPEPDFRELREEQSQLRMQYMYGSIAAQRLGISSHLLSRITGSIFVLPERTAEQSTPERKQQNIGLNLKFNKKNEELPGYTKKVEGQWLYSSKSIGLIRSYMEKYPLLFEYLAGNASNDMYNEDEVFNNCDELSEVVKWLKEQPFRSVNSRNCDEEGLDPEIVVKLQQQIDKYVEEEGSTSKTVLMQVKPHLLFKPELNNGNIPPDPSAKHRMFDRIIAVKNDSAVPLGYKGTIVGIQGIEDEKTYDVLFDKPFIGNISFTGGATCRRYKLLTAEFINISHGIRAEQDITGLGMVTEKMARKKQPRGDTGSNSNSNSNSNAKSSAFASFNKHDNFLPVFCKKEAQAQAQSQQQIRVMKKNEPLNSANSPAKNSSNNSNTGGNGKVNLPAARNSSLQTQKPTVPTSNQVKAAPANTQANNSNEKATEFQMLWNELQKSTIASGANVQKPMNFSMVRPQVPPAPVNNSPQDPSAFLKAVLKISDDKPSASTPSSAPAAVNTNIKPFIFPPTPLVPPSAPPLVQQMFDHARQANNRKETVSYSTLLLNHFQVMRLGTPRYFYHTEKNLVKAQIVLPNMQSVWGDLCSDPKLAAENVSMKVYKELNLDKGMKPQHFFDLRPPNAWTNTPPNMPQNMPMNIPMNIQPPSNINLQSMMSPRSFPDPRKPPIRPPTSWNQMPPQTPAPFTQMAPMPPMPSMHLNPQVRPIHQTSSGPGPAPQNHPKPGLNLTDKPEVIKQSTPFVPLQAQKKNKQRKAKETPEDSKDLAPKTAKTKTVNNSPKVDNKPINKAANEQLGMFRDNSQAQKTHKPPRQRKSRIAANFPPTPAPANGSNAQ</sequence>
<gene>
    <name evidence="12" type="ORF">KQX54_020707</name>
</gene>
<feature type="compositionally biased region" description="Polar residues" evidence="6">
    <location>
        <begin position="1274"/>
        <end position="1304"/>
    </location>
</feature>
<evidence type="ECO:0000256" key="6">
    <source>
        <dbReference type="SAM" id="MobiDB-lite"/>
    </source>
</evidence>
<name>A0AAV7IIL6_COTGL</name>
<evidence type="ECO:0000259" key="8">
    <source>
        <dbReference type="Pfam" id="PF17846"/>
    </source>
</evidence>
<dbReference type="Pfam" id="PF18129">
    <property type="entry name" value="SH3_12"/>
    <property type="match status" value="1"/>
</dbReference>
<dbReference type="GO" id="GO:0016075">
    <property type="term" value="P:rRNA catabolic process"/>
    <property type="evidence" value="ECO:0007669"/>
    <property type="project" value="TreeGrafter"/>
</dbReference>
<dbReference type="EMBL" id="JAHXZJ010001864">
    <property type="protein sequence ID" value="KAH0550752.1"/>
    <property type="molecule type" value="Genomic_DNA"/>
</dbReference>
<dbReference type="InterPro" id="IPR040992">
    <property type="entry name" value="XRN1_D1"/>
</dbReference>
<feature type="domain" description="Exoribonuclease Xrn1 D2/D3" evidence="11">
    <location>
        <begin position="845"/>
        <end position="1065"/>
    </location>
</feature>
<evidence type="ECO:0000256" key="1">
    <source>
        <dbReference type="ARBA" id="ARBA00022722"/>
    </source>
</evidence>
<dbReference type="GO" id="GO:0005634">
    <property type="term" value="C:nucleus"/>
    <property type="evidence" value="ECO:0007669"/>
    <property type="project" value="TreeGrafter"/>
</dbReference>
<feature type="domain" description="5'-3' exoribonuclease 1 SH3-like" evidence="9">
    <location>
        <begin position="1093"/>
        <end position="1158"/>
    </location>
</feature>
<feature type="domain" description="Xrn1 N-terminal" evidence="7">
    <location>
        <begin position="1"/>
        <end position="227"/>
    </location>
</feature>
<evidence type="ECO:0000259" key="9">
    <source>
        <dbReference type="Pfam" id="PF18129"/>
    </source>
</evidence>
<comment type="subcellular location">
    <subcellularLocation>
        <location evidence="5">Cytoplasm</location>
    </subcellularLocation>
</comment>
<proteinExistence type="inferred from homology"/>
<dbReference type="Proteomes" id="UP000826195">
    <property type="component" value="Unassembled WGS sequence"/>
</dbReference>
<reference evidence="12 13" key="1">
    <citation type="journal article" date="2021" name="J. Hered.">
        <title>A chromosome-level genome assembly of the parasitoid wasp, Cotesia glomerata (Hymenoptera: Braconidae).</title>
        <authorList>
            <person name="Pinto B.J."/>
            <person name="Weis J.J."/>
            <person name="Gamble T."/>
            <person name="Ode P.J."/>
            <person name="Paul R."/>
            <person name="Zaspel J.M."/>
        </authorList>
    </citation>
    <scope>NUCLEOTIDE SEQUENCE [LARGE SCALE GENOMIC DNA]</scope>
    <source>
        <strain evidence="12">CgM1</strain>
    </source>
</reference>